<dbReference type="InterPro" id="IPR029044">
    <property type="entry name" value="Nucleotide-diphossugar_trans"/>
</dbReference>
<keyword evidence="3" id="KW-1185">Reference proteome</keyword>
<evidence type="ECO:0000259" key="1">
    <source>
        <dbReference type="Pfam" id="PF10111"/>
    </source>
</evidence>
<name>A0ABR8D2C4_9NOST</name>
<dbReference type="Pfam" id="PF10111">
    <property type="entry name" value="Glyco_tranf_2_2"/>
    <property type="match status" value="1"/>
</dbReference>
<dbReference type="Gene3D" id="3.90.550.10">
    <property type="entry name" value="Spore Coat Polysaccharide Biosynthesis Protein SpsA, Chain A"/>
    <property type="match status" value="1"/>
</dbReference>
<protein>
    <submittedName>
        <fullName evidence="2">Glycosyltransferase</fullName>
    </submittedName>
</protein>
<reference evidence="2 3" key="1">
    <citation type="journal article" date="2020" name="ISME J.">
        <title>Comparative genomics reveals insights into cyanobacterial evolution and habitat adaptation.</title>
        <authorList>
            <person name="Chen M.Y."/>
            <person name="Teng W.K."/>
            <person name="Zhao L."/>
            <person name="Hu C.X."/>
            <person name="Zhou Y.K."/>
            <person name="Han B.P."/>
            <person name="Song L.R."/>
            <person name="Shu W.S."/>
        </authorList>
    </citation>
    <scope>NUCLEOTIDE SEQUENCE [LARGE SCALE GENOMIC DNA]</scope>
    <source>
        <strain evidence="2 3">FACHB-119</strain>
    </source>
</reference>
<dbReference type="CDD" id="cd00761">
    <property type="entry name" value="Glyco_tranf_GTA_type"/>
    <property type="match status" value="1"/>
</dbReference>
<dbReference type="RefSeq" id="WP_190470525.1">
    <property type="nucleotide sequence ID" value="NZ_JACJSG010000010.1"/>
</dbReference>
<evidence type="ECO:0000313" key="2">
    <source>
        <dbReference type="EMBL" id="MBD2500869.1"/>
    </source>
</evidence>
<accession>A0ABR8D2C4</accession>
<dbReference type="SUPFAM" id="SSF53448">
    <property type="entry name" value="Nucleotide-diphospho-sugar transferases"/>
    <property type="match status" value="1"/>
</dbReference>
<gene>
    <name evidence="2" type="ORF">H6G83_09630</name>
</gene>
<dbReference type="EMBL" id="JACJSG010000010">
    <property type="protein sequence ID" value="MBD2500869.1"/>
    <property type="molecule type" value="Genomic_DNA"/>
</dbReference>
<organism evidence="2 3">
    <name type="scientific">Anabaena azotica FACHB-119</name>
    <dbReference type="NCBI Taxonomy" id="947527"/>
    <lineage>
        <taxon>Bacteria</taxon>
        <taxon>Bacillati</taxon>
        <taxon>Cyanobacteriota</taxon>
        <taxon>Cyanophyceae</taxon>
        <taxon>Nostocales</taxon>
        <taxon>Nostocaceae</taxon>
        <taxon>Anabaena</taxon>
        <taxon>Anabaena azotica</taxon>
    </lineage>
</organism>
<comment type="caution">
    <text evidence="2">The sequence shown here is derived from an EMBL/GenBank/DDBJ whole genome shotgun (WGS) entry which is preliminary data.</text>
</comment>
<dbReference type="InterPro" id="IPR050834">
    <property type="entry name" value="Glycosyltransf_2"/>
</dbReference>
<dbReference type="Proteomes" id="UP000661112">
    <property type="component" value="Unassembled WGS sequence"/>
</dbReference>
<sequence length="325" mass="36577">MNNSPEISVVIPAYNCEKTIKETINSVLQQIFANFELIIINDGSQDATLDVISKIPDTRLKVFSYENAGGNVSRNRGLNLAVGNYVSFLDADDIWTPDKLESQLAALQKTPDAHVAYSWTDYIDEEGNFIVSGRRVSVNGDVYEKLLVNNFLENGSNPLICREAIIELGGFDEALKAAQDWDMWLRLAAKYSFVAVPKVQILYRVSSKSLSANLTRQEKYCLQVLENLSQLRPPNSKSTLSSSKANIYKYLTCKALQEPLSKPKGIIALKFLCKYFINDNHRLNQTNFLIKLLLKILAILILPTSIYTNILSKIKAENPKKSFQQ</sequence>
<dbReference type="PANTHER" id="PTHR43685:SF2">
    <property type="entry name" value="GLYCOSYLTRANSFERASE 2-LIKE DOMAIN-CONTAINING PROTEIN"/>
    <property type="match status" value="1"/>
</dbReference>
<dbReference type="PANTHER" id="PTHR43685">
    <property type="entry name" value="GLYCOSYLTRANSFERASE"/>
    <property type="match status" value="1"/>
</dbReference>
<feature type="domain" description="Glycosyltransferase 2-like prokaryotic type" evidence="1">
    <location>
        <begin position="8"/>
        <end position="254"/>
    </location>
</feature>
<dbReference type="InterPro" id="IPR019290">
    <property type="entry name" value="GlycosylTrfase-like_prok"/>
</dbReference>
<proteinExistence type="predicted"/>
<evidence type="ECO:0000313" key="3">
    <source>
        <dbReference type="Proteomes" id="UP000661112"/>
    </source>
</evidence>